<name>A0A2P6CEB2_9FLAO</name>
<dbReference type="OrthoDB" id="1093155at2"/>
<keyword evidence="7" id="KW-1185">Reference proteome</keyword>
<dbReference type="Proteomes" id="UP000247345">
    <property type="component" value="Unassembled WGS sequence"/>
</dbReference>
<evidence type="ECO:0000313" key="7">
    <source>
        <dbReference type="Proteomes" id="UP000247345"/>
    </source>
</evidence>
<dbReference type="InterPro" id="IPR046357">
    <property type="entry name" value="PPIase_dom_sf"/>
</dbReference>
<keyword evidence="3 4" id="KW-0413">Isomerase</keyword>
<evidence type="ECO:0000256" key="4">
    <source>
        <dbReference type="RuleBase" id="RU003915"/>
    </source>
</evidence>
<accession>A0A2P6CEB2</accession>
<sequence length="178" mass="20010">MKIKILIFTSLLCLACSKKAEPRRPIMVKPSTTVLKETINQSIRLNKIEEEKILSVIRKDSTNTYKVSPNGFWYTYINKIEENLPTPKAGNTVTLSYNITDLQDTVIYSKKELGLKQYKVDKEDFISALQTGIKLMKIGETITFVIPSYNAFGLSGDGNKIGINQSIKSTVTLININN</sequence>
<comment type="catalytic activity">
    <reaction evidence="1 3 4">
        <text>[protein]-peptidylproline (omega=180) = [protein]-peptidylproline (omega=0)</text>
        <dbReference type="Rhea" id="RHEA:16237"/>
        <dbReference type="Rhea" id="RHEA-COMP:10747"/>
        <dbReference type="Rhea" id="RHEA-COMP:10748"/>
        <dbReference type="ChEBI" id="CHEBI:83833"/>
        <dbReference type="ChEBI" id="CHEBI:83834"/>
        <dbReference type="EC" id="5.2.1.8"/>
    </reaction>
</comment>
<dbReference type="Pfam" id="PF00254">
    <property type="entry name" value="FKBP_C"/>
    <property type="match status" value="1"/>
</dbReference>
<dbReference type="InterPro" id="IPR019869">
    <property type="entry name" value="Motility-assoc_PPIase_GldI"/>
</dbReference>
<protein>
    <recommendedName>
        <fullName evidence="4">Peptidyl-prolyl cis-trans isomerase</fullName>
        <ecNumber evidence="4">5.2.1.8</ecNumber>
    </recommendedName>
</protein>
<dbReference type="EC" id="5.2.1.8" evidence="4"/>
<organism evidence="6 7">
    <name type="scientific">Polaribacter butkevichii</name>
    <dbReference type="NCBI Taxonomy" id="218490"/>
    <lineage>
        <taxon>Bacteria</taxon>
        <taxon>Pseudomonadati</taxon>
        <taxon>Bacteroidota</taxon>
        <taxon>Flavobacteriia</taxon>
        <taxon>Flavobacteriales</taxon>
        <taxon>Flavobacteriaceae</taxon>
    </lineage>
</organism>
<evidence type="ECO:0000256" key="1">
    <source>
        <dbReference type="ARBA" id="ARBA00000971"/>
    </source>
</evidence>
<gene>
    <name evidence="6" type="ORF">BTO14_08245</name>
</gene>
<dbReference type="AlphaFoldDB" id="A0A2P6CEB2"/>
<feature type="domain" description="PPIase FKBP-type" evidence="5">
    <location>
        <begin position="90"/>
        <end position="177"/>
    </location>
</feature>
<dbReference type="NCBIfam" id="TIGR03516">
    <property type="entry name" value="ppisom_GldI"/>
    <property type="match status" value="1"/>
</dbReference>
<dbReference type="SUPFAM" id="SSF54534">
    <property type="entry name" value="FKBP-like"/>
    <property type="match status" value="1"/>
</dbReference>
<dbReference type="Gene3D" id="3.10.50.40">
    <property type="match status" value="1"/>
</dbReference>
<keyword evidence="2 3" id="KW-0697">Rotamase</keyword>
<dbReference type="PROSITE" id="PS50059">
    <property type="entry name" value="FKBP_PPIASE"/>
    <property type="match status" value="1"/>
</dbReference>
<comment type="similarity">
    <text evidence="4">Belongs to the FKBP-type PPIase family.</text>
</comment>
<comment type="caution">
    <text evidence="6">The sequence shown here is derived from an EMBL/GenBank/DDBJ whole genome shotgun (WGS) entry which is preliminary data.</text>
</comment>
<evidence type="ECO:0000256" key="2">
    <source>
        <dbReference type="ARBA" id="ARBA00023110"/>
    </source>
</evidence>
<dbReference type="EMBL" id="MSCK01000001">
    <property type="protein sequence ID" value="PQJ73250.1"/>
    <property type="molecule type" value="Genomic_DNA"/>
</dbReference>
<dbReference type="GO" id="GO:0003755">
    <property type="term" value="F:peptidyl-prolyl cis-trans isomerase activity"/>
    <property type="evidence" value="ECO:0007669"/>
    <property type="project" value="UniProtKB-UniRule"/>
</dbReference>
<reference evidence="6 7" key="1">
    <citation type="submission" date="2016-12" db="EMBL/GenBank/DDBJ databases">
        <title>Trade-off between light-utilization and light-protection in marine flavobacteria.</title>
        <authorList>
            <person name="Kumagai Y."/>
            <person name="Yoshizawa S."/>
            <person name="Kogure K."/>
            <person name="Iwasaki W."/>
        </authorList>
    </citation>
    <scope>NUCLEOTIDE SEQUENCE [LARGE SCALE GENOMIC DNA]</scope>
    <source>
        <strain evidence="6 7">KCTC 12100</strain>
    </source>
</reference>
<evidence type="ECO:0000259" key="5">
    <source>
        <dbReference type="PROSITE" id="PS50059"/>
    </source>
</evidence>
<proteinExistence type="inferred from homology"/>
<evidence type="ECO:0000256" key="3">
    <source>
        <dbReference type="PROSITE-ProRule" id="PRU00277"/>
    </source>
</evidence>
<dbReference type="RefSeq" id="WP_105048914.1">
    <property type="nucleotide sequence ID" value="NZ_CP150661.1"/>
</dbReference>
<dbReference type="InterPro" id="IPR001179">
    <property type="entry name" value="PPIase_FKBP_dom"/>
</dbReference>
<evidence type="ECO:0000313" key="6">
    <source>
        <dbReference type="EMBL" id="PQJ73250.1"/>
    </source>
</evidence>